<accession>A0A1Y2H6F0</accession>
<dbReference type="Proteomes" id="UP000193411">
    <property type="component" value="Unassembled WGS sequence"/>
</dbReference>
<comment type="caution">
    <text evidence="3">The sequence shown here is derived from an EMBL/GenBank/DDBJ whole genome shotgun (WGS) entry which is preliminary data.</text>
</comment>
<sequence length="234" mass="25362">MPSTLAPSKKVFNFRTRQAAVTASQARRFFLARRRVLVILSCAPSILGLFASLISSHLAATVRYPGLTHSGSVQVANQGESRRARICLAVRRRCAAHGYKCRRSRVHRIQIVAGVRIVELGGRAGGLLGLRVVTDPMTGRVVVDHTHHTRNLVQECGLQVKSTPTNFFNSSPGVAKARLTENKGEVVRRDENLSLVGKLHPVINIGRPPCASSSTLPTRGNSACHSTWTSGSTK</sequence>
<name>A0A1Y2H6F0_9FUNG</name>
<keyword evidence="2" id="KW-0812">Transmembrane</keyword>
<evidence type="ECO:0000313" key="4">
    <source>
        <dbReference type="Proteomes" id="UP000193411"/>
    </source>
</evidence>
<proteinExistence type="predicted"/>
<evidence type="ECO:0000313" key="3">
    <source>
        <dbReference type="EMBL" id="ORZ30146.1"/>
    </source>
</evidence>
<keyword evidence="2" id="KW-1133">Transmembrane helix</keyword>
<feature type="transmembrane region" description="Helical" evidence="2">
    <location>
        <begin position="36"/>
        <end position="60"/>
    </location>
</feature>
<dbReference type="AlphaFoldDB" id="A0A1Y2H6F0"/>
<reference evidence="3 4" key="1">
    <citation type="submission" date="2016-07" db="EMBL/GenBank/DDBJ databases">
        <title>Pervasive Adenine N6-methylation of Active Genes in Fungi.</title>
        <authorList>
            <consortium name="DOE Joint Genome Institute"/>
            <person name="Mondo S.J."/>
            <person name="Dannebaum R.O."/>
            <person name="Kuo R.C."/>
            <person name="Labutti K."/>
            <person name="Haridas S."/>
            <person name="Kuo A."/>
            <person name="Salamov A."/>
            <person name="Ahrendt S.R."/>
            <person name="Lipzen A."/>
            <person name="Sullivan W."/>
            <person name="Andreopoulos W.B."/>
            <person name="Clum A."/>
            <person name="Lindquist E."/>
            <person name="Daum C."/>
            <person name="Ramamoorthy G.K."/>
            <person name="Gryganskyi A."/>
            <person name="Culley D."/>
            <person name="Magnuson J.K."/>
            <person name="James T.Y."/>
            <person name="O'Malley M.A."/>
            <person name="Stajich J.E."/>
            <person name="Spatafora J.W."/>
            <person name="Visel A."/>
            <person name="Grigoriev I.V."/>
        </authorList>
    </citation>
    <scope>NUCLEOTIDE SEQUENCE [LARGE SCALE GENOMIC DNA]</scope>
    <source>
        <strain evidence="3 4">PL171</strain>
    </source>
</reference>
<feature type="region of interest" description="Disordered" evidence="1">
    <location>
        <begin position="213"/>
        <end position="234"/>
    </location>
</feature>
<keyword evidence="2" id="KW-0472">Membrane</keyword>
<dbReference type="EMBL" id="MCFL01000100">
    <property type="protein sequence ID" value="ORZ30146.1"/>
    <property type="molecule type" value="Genomic_DNA"/>
</dbReference>
<keyword evidence="4" id="KW-1185">Reference proteome</keyword>
<gene>
    <name evidence="3" type="ORF">BCR44DRAFT_1018295</name>
</gene>
<evidence type="ECO:0000256" key="1">
    <source>
        <dbReference type="SAM" id="MobiDB-lite"/>
    </source>
</evidence>
<protein>
    <submittedName>
        <fullName evidence="3">Uncharacterized protein</fullName>
    </submittedName>
</protein>
<evidence type="ECO:0000256" key="2">
    <source>
        <dbReference type="SAM" id="Phobius"/>
    </source>
</evidence>
<organism evidence="3 4">
    <name type="scientific">Catenaria anguillulae PL171</name>
    <dbReference type="NCBI Taxonomy" id="765915"/>
    <lineage>
        <taxon>Eukaryota</taxon>
        <taxon>Fungi</taxon>
        <taxon>Fungi incertae sedis</taxon>
        <taxon>Blastocladiomycota</taxon>
        <taxon>Blastocladiomycetes</taxon>
        <taxon>Blastocladiales</taxon>
        <taxon>Catenariaceae</taxon>
        <taxon>Catenaria</taxon>
    </lineage>
</organism>